<dbReference type="PANTHER" id="PTHR46401">
    <property type="entry name" value="GLYCOSYLTRANSFERASE WBBK-RELATED"/>
    <property type="match status" value="1"/>
</dbReference>
<accession>A0A6M0RK29</accession>
<feature type="domain" description="Glycosyl transferase family 1" evidence="2">
    <location>
        <begin position="230"/>
        <end position="393"/>
    </location>
</feature>
<name>A0A6M0RK29_9CYAN</name>
<evidence type="ECO:0000259" key="2">
    <source>
        <dbReference type="Pfam" id="PF00534"/>
    </source>
</evidence>
<dbReference type="InterPro" id="IPR001296">
    <property type="entry name" value="Glyco_trans_1"/>
</dbReference>
<evidence type="ECO:0000313" key="4">
    <source>
        <dbReference type="Proteomes" id="UP000481033"/>
    </source>
</evidence>
<evidence type="ECO:0000313" key="3">
    <source>
        <dbReference type="EMBL" id="NEZ56153.1"/>
    </source>
</evidence>
<reference evidence="3 4" key="1">
    <citation type="journal article" date="2020" name="Microb. Ecol.">
        <title>Ecogenomics of the Marine Benthic Filamentous Cyanobacterium Adonisia.</title>
        <authorList>
            <person name="Walter J.M."/>
            <person name="Coutinho F.H."/>
            <person name="Leomil L."/>
            <person name="Hargreaves P.I."/>
            <person name="Campeao M.E."/>
            <person name="Vieira V.V."/>
            <person name="Silva B.S."/>
            <person name="Fistarol G.O."/>
            <person name="Salomon P.S."/>
            <person name="Sawabe T."/>
            <person name="Mino S."/>
            <person name="Hosokawa M."/>
            <person name="Miyashita H."/>
            <person name="Maruyama F."/>
            <person name="van Verk M.C."/>
            <person name="Dutilh B.E."/>
            <person name="Thompson C.C."/>
            <person name="Thompson F.L."/>
        </authorList>
    </citation>
    <scope>NUCLEOTIDE SEQUENCE [LARGE SCALE GENOMIC DNA]</scope>
    <source>
        <strain evidence="3 4">CCMR0081</strain>
    </source>
</reference>
<dbReference type="EMBL" id="QXHD01000004">
    <property type="protein sequence ID" value="NEZ56153.1"/>
    <property type="molecule type" value="Genomic_DNA"/>
</dbReference>
<sequence>MILNLYTFLHRSVGFILTWLEELGGLKYMLGAFTKNKSLTQTDQEGAAENSLGQNIQASNQYQDSLNVIIAPWYTDNPYQQKLSDQLTQKGHKVTGVSCSTSSLLKTVKSNQTDVLHLHWLHHFFLEEESGFRAALKLCLFIVQLLILRFSQVNIIWTIHNLKNHQNKYLLLDNIASFLVAHIAHKLIVHSETAKAEVAQRFYFKNQQCIYVLPHPNYIDSYPNTATLQEARQTLNLPESGLVLLFLGTIHPYKGVADLLQAFKRLDSTNTYLVIAGKPKDQELANQLTTAAVNDAHIRYLPGFIPDNQLQIYMNAANVVVFPYREFLTSGAVILAMSFGKTCIAPRRGHIGEVLDDLGAFLYDPDSPDGLRQALHASMQASDQLSKMGQHNYQIVSHWTWDTIAEKTLAAYR</sequence>
<dbReference type="Pfam" id="PF00534">
    <property type="entry name" value="Glycos_transf_1"/>
    <property type="match status" value="1"/>
</dbReference>
<protein>
    <submittedName>
        <fullName evidence="3">Glycosyltransferase family 1 protein</fullName>
    </submittedName>
</protein>
<dbReference type="GO" id="GO:0016757">
    <property type="term" value="F:glycosyltransferase activity"/>
    <property type="evidence" value="ECO:0007669"/>
    <property type="project" value="InterPro"/>
</dbReference>
<comment type="caution">
    <text evidence="3">The sequence shown here is derived from an EMBL/GenBank/DDBJ whole genome shotgun (WGS) entry which is preliminary data.</text>
</comment>
<keyword evidence="1 3" id="KW-0808">Transferase</keyword>
<proteinExistence type="predicted"/>
<organism evidence="3 4">
    <name type="scientific">Adonisia turfae CCMR0081</name>
    <dbReference type="NCBI Taxonomy" id="2292702"/>
    <lineage>
        <taxon>Bacteria</taxon>
        <taxon>Bacillati</taxon>
        <taxon>Cyanobacteriota</taxon>
        <taxon>Adonisia</taxon>
        <taxon>Adonisia turfae</taxon>
    </lineage>
</organism>
<keyword evidence="4" id="KW-1185">Reference proteome</keyword>
<dbReference type="AlphaFoldDB" id="A0A6M0RK29"/>
<dbReference type="GO" id="GO:0009103">
    <property type="term" value="P:lipopolysaccharide biosynthetic process"/>
    <property type="evidence" value="ECO:0007669"/>
    <property type="project" value="TreeGrafter"/>
</dbReference>
<dbReference type="CDD" id="cd03801">
    <property type="entry name" value="GT4_PimA-like"/>
    <property type="match status" value="1"/>
</dbReference>
<dbReference type="Gene3D" id="3.40.50.2000">
    <property type="entry name" value="Glycogen Phosphorylase B"/>
    <property type="match status" value="2"/>
</dbReference>
<evidence type="ECO:0000256" key="1">
    <source>
        <dbReference type="ARBA" id="ARBA00022679"/>
    </source>
</evidence>
<dbReference type="SUPFAM" id="SSF53756">
    <property type="entry name" value="UDP-Glycosyltransferase/glycogen phosphorylase"/>
    <property type="match status" value="1"/>
</dbReference>
<dbReference type="Proteomes" id="UP000481033">
    <property type="component" value="Unassembled WGS sequence"/>
</dbReference>
<gene>
    <name evidence="3" type="ORF">DXZ20_10795</name>
</gene>
<dbReference type="PANTHER" id="PTHR46401:SF2">
    <property type="entry name" value="GLYCOSYLTRANSFERASE WBBK-RELATED"/>
    <property type="match status" value="1"/>
</dbReference>